<dbReference type="EMBL" id="LNJE01000001">
    <property type="protein sequence ID" value="KYC58601.1"/>
    <property type="molecule type" value="Genomic_DNA"/>
</dbReference>
<proteinExistence type="predicted"/>
<dbReference type="AlphaFoldDB" id="A0A150JNC7"/>
<evidence type="ECO:0000313" key="1">
    <source>
        <dbReference type="EMBL" id="KYC58601.1"/>
    </source>
</evidence>
<organism evidence="1">
    <name type="scientific">Candidatus Methanofastidiosum methylothiophilum</name>
    <dbReference type="NCBI Taxonomy" id="1705564"/>
    <lineage>
        <taxon>Archaea</taxon>
        <taxon>Methanobacteriati</taxon>
        <taxon>Methanobacteriota</taxon>
        <taxon>Stenosarchaea group</taxon>
        <taxon>Candidatus Methanofastidiosia</taxon>
        <taxon>Candidatus Methanofastidiosales</taxon>
        <taxon>Candidatus Methanofastidiosaceae</taxon>
        <taxon>Candidatus Methanofastidiosum</taxon>
    </lineage>
</organism>
<name>A0A150JNC7_9EURY</name>
<comment type="caution">
    <text evidence="1">The sequence shown here is derived from an EMBL/GenBank/DDBJ whole genome shotgun (WGS) entry which is preliminary data.</text>
</comment>
<protein>
    <submittedName>
        <fullName evidence="1">Uncharacterized protein</fullName>
    </submittedName>
</protein>
<sequence length="148" mass="15852">MLLVAVAVAAVGAYFIWFRSFQTQTQKSVQEQSSGALGGGLQMVSMTDDGTNYYIVLKNTTGTNIRFNQVGTNRPITASPGGSLVITSPLVDNNVSIASQSTVTITANPTGSWKITRGNTRTFTFNAILSPDTAERRAETLVYTYADS</sequence>
<gene>
    <name evidence="1" type="ORF">APG09_00076</name>
</gene>
<accession>A0A150JNC7</accession>
<reference evidence="1" key="1">
    <citation type="journal article" date="2016" name="ISME J.">
        <title>Chasing the elusive Euryarchaeota class WSA2: genomes reveal a uniquely fastidious methyl-reducing methanogen.</title>
        <authorList>
            <person name="Nobu M.K."/>
            <person name="Narihiro T."/>
            <person name="Kuroda K."/>
            <person name="Mei R."/>
            <person name="Liu W.T."/>
        </authorList>
    </citation>
    <scope>NUCLEOTIDE SEQUENCE [LARGE SCALE GENOMIC DNA]</scope>
    <source>
        <strain evidence="1">ADurb1213_Bin02801</strain>
    </source>
</reference>